<evidence type="ECO:0000256" key="1">
    <source>
        <dbReference type="ARBA" id="ARBA00004613"/>
    </source>
</evidence>
<protein>
    <recommendedName>
        <fullName evidence="3">Corticotropin-releasing factor-binding protein</fullName>
    </recommendedName>
    <alternativeName>
        <fullName evidence="9">Corticotropin-releasing hormone-binding protein</fullName>
    </alternativeName>
</protein>
<dbReference type="AlphaFoldDB" id="A0AAV2I975"/>
<proteinExistence type="inferred from homology"/>
<gene>
    <name evidence="12" type="ORF">GSLYS_00016113001</name>
</gene>
<evidence type="ECO:0000313" key="13">
    <source>
        <dbReference type="Proteomes" id="UP001497497"/>
    </source>
</evidence>
<evidence type="ECO:0000259" key="10">
    <source>
        <dbReference type="Pfam" id="PF05428"/>
    </source>
</evidence>
<keyword evidence="4" id="KW-0964">Secreted</keyword>
<comment type="similarity">
    <text evidence="2">Belongs to the CRF-binding protein family.</text>
</comment>
<dbReference type="InterPro" id="IPR056177">
    <property type="entry name" value="CRF-BP_N"/>
</dbReference>
<dbReference type="InterPro" id="IPR008435">
    <property type="entry name" value="CRF-bd"/>
</dbReference>
<dbReference type="PANTHER" id="PTHR10278">
    <property type="entry name" value="CORTICOTROPIN-RELEASING FACTOR-BINDING PROTEIN"/>
    <property type="match status" value="1"/>
</dbReference>
<dbReference type="InterPro" id="IPR035914">
    <property type="entry name" value="Sperma_CUB_dom_sf"/>
</dbReference>
<feature type="domain" description="Corticotropin-releasing factor binding protein C-terminal" evidence="11">
    <location>
        <begin position="200"/>
        <end position="305"/>
    </location>
</feature>
<reference evidence="12 13" key="1">
    <citation type="submission" date="2024-04" db="EMBL/GenBank/DDBJ databases">
        <authorList>
            <consortium name="Genoscope - CEA"/>
            <person name="William W."/>
        </authorList>
    </citation>
    <scope>NUCLEOTIDE SEQUENCE [LARGE SCALE GENOMIC DNA]</scope>
</reference>
<dbReference type="Pfam" id="PF23541">
    <property type="entry name" value="CRF-BP_C"/>
    <property type="match status" value="1"/>
</dbReference>
<evidence type="ECO:0000256" key="4">
    <source>
        <dbReference type="ARBA" id="ARBA00022525"/>
    </source>
</evidence>
<dbReference type="PANTHER" id="PTHR10278:SF0">
    <property type="entry name" value="CORTICOTROPIN-RELEASING FACTOR-BINDING PROTEIN"/>
    <property type="match status" value="1"/>
</dbReference>
<keyword evidence="7" id="KW-0325">Glycoprotein</keyword>
<dbReference type="GO" id="GO:0051424">
    <property type="term" value="F:corticotropin-releasing hormone binding"/>
    <property type="evidence" value="ECO:0007669"/>
    <property type="project" value="InterPro"/>
</dbReference>
<keyword evidence="6" id="KW-1015">Disulfide bond</keyword>
<feature type="domain" description="Corticotropin-releasing factor binding protein N-terminal" evidence="10">
    <location>
        <begin position="51"/>
        <end position="171"/>
    </location>
</feature>
<evidence type="ECO:0000256" key="6">
    <source>
        <dbReference type="ARBA" id="ARBA00023157"/>
    </source>
</evidence>
<keyword evidence="5" id="KW-0732">Signal</keyword>
<comment type="caution">
    <text evidence="12">The sequence shown here is derived from an EMBL/GenBank/DDBJ whole genome shotgun (WGS) entry which is preliminary data.</text>
</comment>
<dbReference type="Proteomes" id="UP001497497">
    <property type="component" value="Unassembled WGS sequence"/>
</dbReference>
<evidence type="ECO:0000256" key="7">
    <source>
        <dbReference type="ARBA" id="ARBA00023180"/>
    </source>
</evidence>
<accession>A0AAV2I975</accession>
<evidence type="ECO:0000313" key="12">
    <source>
        <dbReference type="EMBL" id="CAL1542579.1"/>
    </source>
</evidence>
<sequence>MCRSMLKDSAIIACVLVYLLVRLAIGFPPSSWKVVRRSLGPADEYGAPESRYLTCDDPLIRSEPGAYTYVSDGVKRLCSLYVAAPVDHVVEIEFVYLDVSCEEDGAVVLLDGWELDHEIFPSPNDHPQPMTARYLPFCGQMTPTEVYTTGQNIAQLHFVVPTLGEGFTIVLNFLVNPKPCNMMLLTNKYDKIQLTNFGLRRNCTVMSLYPQRVQLSYVSVGEREPNDEFDTSAGLRSLCSSEGGLDRVQLYQGTGVGSLGRRLVLEFCGVRQTSAPRAVKLRCHSSAIRLESSGLFDNVIKFDFLPAERDDGIFC</sequence>
<name>A0AAV2I975_LYMST</name>
<evidence type="ECO:0000259" key="11">
    <source>
        <dbReference type="Pfam" id="PF23541"/>
    </source>
</evidence>
<keyword evidence="13" id="KW-1185">Reference proteome</keyword>
<comment type="function">
    <text evidence="8">Binds CRF and inactivates it. May prevent inappropriate pituitary-adrenal stimulation in pregnancy.</text>
</comment>
<dbReference type="InterPro" id="IPR056178">
    <property type="entry name" value="CRF-BP_C"/>
</dbReference>
<organism evidence="12 13">
    <name type="scientific">Lymnaea stagnalis</name>
    <name type="common">Great pond snail</name>
    <name type="synonym">Helix stagnalis</name>
    <dbReference type="NCBI Taxonomy" id="6523"/>
    <lineage>
        <taxon>Eukaryota</taxon>
        <taxon>Metazoa</taxon>
        <taxon>Spiralia</taxon>
        <taxon>Lophotrochozoa</taxon>
        <taxon>Mollusca</taxon>
        <taxon>Gastropoda</taxon>
        <taxon>Heterobranchia</taxon>
        <taxon>Euthyneura</taxon>
        <taxon>Panpulmonata</taxon>
        <taxon>Hygrophila</taxon>
        <taxon>Lymnaeoidea</taxon>
        <taxon>Lymnaeidae</taxon>
        <taxon>Lymnaea</taxon>
    </lineage>
</organism>
<evidence type="ECO:0000256" key="2">
    <source>
        <dbReference type="ARBA" id="ARBA00008313"/>
    </source>
</evidence>
<evidence type="ECO:0000256" key="3">
    <source>
        <dbReference type="ARBA" id="ARBA00015713"/>
    </source>
</evidence>
<dbReference type="GO" id="GO:0005615">
    <property type="term" value="C:extracellular space"/>
    <property type="evidence" value="ECO:0007669"/>
    <property type="project" value="TreeGrafter"/>
</dbReference>
<dbReference type="SUPFAM" id="SSF49854">
    <property type="entry name" value="Spermadhesin, CUB domain"/>
    <property type="match status" value="1"/>
</dbReference>
<evidence type="ECO:0000256" key="9">
    <source>
        <dbReference type="ARBA" id="ARBA00033162"/>
    </source>
</evidence>
<dbReference type="GO" id="GO:0051460">
    <property type="term" value="P:negative regulation of corticotropin secretion"/>
    <property type="evidence" value="ECO:0007669"/>
    <property type="project" value="TreeGrafter"/>
</dbReference>
<dbReference type="GO" id="GO:0009755">
    <property type="term" value="P:hormone-mediated signaling pathway"/>
    <property type="evidence" value="ECO:0007669"/>
    <property type="project" value="TreeGrafter"/>
</dbReference>
<evidence type="ECO:0000256" key="5">
    <source>
        <dbReference type="ARBA" id="ARBA00022729"/>
    </source>
</evidence>
<evidence type="ECO:0000256" key="8">
    <source>
        <dbReference type="ARBA" id="ARBA00024997"/>
    </source>
</evidence>
<dbReference type="EMBL" id="CAXITT010000493">
    <property type="protein sequence ID" value="CAL1542579.1"/>
    <property type="molecule type" value="Genomic_DNA"/>
</dbReference>
<comment type="subcellular location">
    <subcellularLocation>
        <location evidence="1">Secreted</location>
    </subcellularLocation>
</comment>
<dbReference type="Pfam" id="PF05428">
    <property type="entry name" value="CRF-BP_N"/>
    <property type="match status" value="1"/>
</dbReference>